<evidence type="ECO:0000313" key="2">
    <source>
        <dbReference type="Proteomes" id="UP001600888"/>
    </source>
</evidence>
<keyword evidence="2" id="KW-1185">Reference proteome</keyword>
<proteinExistence type="predicted"/>
<dbReference type="EMBL" id="JBAWTH010000034">
    <property type="protein sequence ID" value="KAL2284814.1"/>
    <property type="molecule type" value="Genomic_DNA"/>
</dbReference>
<organism evidence="1 2">
    <name type="scientific">Diaporthe vaccinii</name>
    <dbReference type="NCBI Taxonomy" id="105482"/>
    <lineage>
        <taxon>Eukaryota</taxon>
        <taxon>Fungi</taxon>
        <taxon>Dikarya</taxon>
        <taxon>Ascomycota</taxon>
        <taxon>Pezizomycotina</taxon>
        <taxon>Sordariomycetes</taxon>
        <taxon>Sordariomycetidae</taxon>
        <taxon>Diaporthales</taxon>
        <taxon>Diaporthaceae</taxon>
        <taxon>Diaporthe</taxon>
        <taxon>Diaporthe eres species complex</taxon>
    </lineage>
</organism>
<sequence length="471" mass="50516">MFTQLSFVRAQDAPLWVQGSFEDASVADETFNSGGSITVNGFTMNVPKNVLVQFPAAWVPWRDFVASKADFSGFETLVIGNTVNGVPIVAQVQLYEFFEGLASGFIESMNYADGSMKIQNGPTLRIADRNAVFSVGYDAAPFMNADDSSPSISSFSGFPMCIPRSETDPLCPLTNRPFAGPGIFTAPDPLAMAPFQVGDFITFTGFRRGSEVIAFSIVAQNVQINTLGDIVYLRMELGLLGIDNPSANAEISESRFVGFTSNNRATVSLFAMDVNPCTGAVTNRIIAAVGLRGGRNAQNKFEYRSEILSRYTREFYVVAEIDGIEKTILTKSNITAGTYVQPVNVWIQGEQDVPGVPPVPHDFSQMAFLTQGVGADANGNIWGPLQPFPQTGVIANPPQCAAAADSTTADITTVDSTPSDSAPADTASVQKRGTIGRWYGRARDEAIADADNKGTTDSVLFVASDQLQGVY</sequence>
<comment type="caution">
    <text evidence="1">The sequence shown here is derived from an EMBL/GenBank/DDBJ whole genome shotgun (WGS) entry which is preliminary data.</text>
</comment>
<protein>
    <submittedName>
        <fullName evidence="1">Uncharacterized protein</fullName>
    </submittedName>
</protein>
<gene>
    <name evidence="1" type="ORF">FJTKL_08643</name>
</gene>
<reference evidence="1 2" key="1">
    <citation type="submission" date="2024-03" db="EMBL/GenBank/DDBJ databases">
        <title>A high-quality draft genome sequence of Diaporthe vaccinii, a causative agent of upright dieback and viscid rot disease in cranberry plants.</title>
        <authorList>
            <person name="Sarrasin M."/>
            <person name="Lang B.F."/>
            <person name="Burger G."/>
        </authorList>
    </citation>
    <scope>NUCLEOTIDE SEQUENCE [LARGE SCALE GENOMIC DNA]</scope>
    <source>
        <strain evidence="1 2">IS7</strain>
    </source>
</reference>
<dbReference type="Proteomes" id="UP001600888">
    <property type="component" value="Unassembled WGS sequence"/>
</dbReference>
<evidence type="ECO:0000313" key="1">
    <source>
        <dbReference type="EMBL" id="KAL2284814.1"/>
    </source>
</evidence>
<name>A0ABR4EQU6_9PEZI</name>
<accession>A0ABR4EQU6</accession>